<dbReference type="Proteomes" id="UP001160148">
    <property type="component" value="Unassembled WGS sequence"/>
</dbReference>
<comment type="subcellular location">
    <subcellularLocation>
        <location evidence="1">Membrane</location>
        <topology evidence="1">Multi-pass membrane protein</topology>
    </subcellularLocation>
</comment>
<evidence type="ECO:0000313" key="7">
    <source>
        <dbReference type="Proteomes" id="UP001160148"/>
    </source>
</evidence>
<dbReference type="Pfam" id="PF13000">
    <property type="entry name" value="Acatn"/>
    <property type="match status" value="1"/>
</dbReference>
<dbReference type="EMBL" id="CARXXK010000001">
    <property type="protein sequence ID" value="CAI6344782.1"/>
    <property type="molecule type" value="Genomic_DNA"/>
</dbReference>
<proteinExistence type="predicted"/>
<keyword evidence="7" id="KW-1185">Reference proteome</keyword>
<feature type="transmembrane region" description="Helical" evidence="5">
    <location>
        <begin position="171"/>
        <end position="193"/>
    </location>
</feature>
<organism evidence="6 7">
    <name type="scientific">Macrosiphum euphorbiae</name>
    <name type="common">potato aphid</name>
    <dbReference type="NCBI Taxonomy" id="13131"/>
    <lineage>
        <taxon>Eukaryota</taxon>
        <taxon>Metazoa</taxon>
        <taxon>Ecdysozoa</taxon>
        <taxon>Arthropoda</taxon>
        <taxon>Hexapoda</taxon>
        <taxon>Insecta</taxon>
        <taxon>Pterygota</taxon>
        <taxon>Neoptera</taxon>
        <taxon>Paraneoptera</taxon>
        <taxon>Hemiptera</taxon>
        <taxon>Sternorrhyncha</taxon>
        <taxon>Aphidomorpha</taxon>
        <taxon>Aphidoidea</taxon>
        <taxon>Aphididae</taxon>
        <taxon>Macrosiphini</taxon>
        <taxon>Macrosiphum</taxon>
    </lineage>
</organism>
<reference evidence="6 7" key="1">
    <citation type="submission" date="2023-01" db="EMBL/GenBank/DDBJ databases">
        <authorList>
            <person name="Whitehead M."/>
        </authorList>
    </citation>
    <scope>NUCLEOTIDE SEQUENCE [LARGE SCALE GENOMIC DNA]</scope>
</reference>
<dbReference type="InterPro" id="IPR004752">
    <property type="entry name" value="AmpG_permease/AT-1"/>
</dbReference>
<dbReference type="InterPro" id="IPR036259">
    <property type="entry name" value="MFS_trans_sf"/>
</dbReference>
<name>A0AAV0VNI0_9HEMI</name>
<evidence type="ECO:0000313" key="6">
    <source>
        <dbReference type="EMBL" id="CAI6344782.1"/>
    </source>
</evidence>
<evidence type="ECO:0008006" key="8">
    <source>
        <dbReference type="Google" id="ProtNLM"/>
    </source>
</evidence>
<dbReference type="InterPro" id="IPR024371">
    <property type="entry name" value="AcetylCoA_trans_1-like"/>
</dbReference>
<keyword evidence="3 5" id="KW-1133">Transmembrane helix</keyword>
<sequence>MTTVSQFEAELENFTEGVVVDDSNSAEKPNLKGDWLNFFLLLLLYTMQGIPYGLALAIPILLQSNKNVSYKDQAIFSLVSWPDSLKLMWAPLVDALYVQKMGRRKSWLIPAQYTIGACFIYMAGNIDEWLPETRRPDITKLVTVFFIMKTLGTTQDIVVDGWALTMLKKNNVGYASTCNATGLVMGWMISYAFSVLMTSEDFGNKYLRISPDMGGVFTMKSLFYVWGILFILITTLIAIFKKEKDNRLEDDHVKLNIVQNYSLLWDILKLPSIQLLVIAMLTSKVNI</sequence>
<dbReference type="PANTHER" id="PTHR12778:SF9">
    <property type="entry name" value="ACETYL-COENZYME A TRANSPORTER 1"/>
    <property type="match status" value="1"/>
</dbReference>
<dbReference type="GO" id="GO:0035348">
    <property type="term" value="P:acetyl-CoA transmembrane transport"/>
    <property type="evidence" value="ECO:0007669"/>
    <property type="project" value="InterPro"/>
</dbReference>
<feature type="transmembrane region" description="Helical" evidence="5">
    <location>
        <begin position="261"/>
        <end position="281"/>
    </location>
</feature>
<dbReference type="PANTHER" id="PTHR12778">
    <property type="entry name" value="SOLUTE CARRIER FAMILY 33 ACETYL-COA TRANSPORTER -RELATED"/>
    <property type="match status" value="1"/>
</dbReference>
<feature type="transmembrane region" description="Helical" evidence="5">
    <location>
        <begin position="221"/>
        <end position="240"/>
    </location>
</feature>
<feature type="transmembrane region" description="Helical" evidence="5">
    <location>
        <begin position="138"/>
        <end position="159"/>
    </location>
</feature>
<gene>
    <name evidence="6" type="ORF">MEUPH1_LOCUS1871</name>
</gene>
<feature type="transmembrane region" description="Helical" evidence="5">
    <location>
        <begin position="38"/>
        <end position="62"/>
    </location>
</feature>
<comment type="caution">
    <text evidence="6">The sequence shown here is derived from an EMBL/GenBank/DDBJ whole genome shotgun (WGS) entry which is preliminary data.</text>
</comment>
<keyword evidence="2 5" id="KW-0812">Transmembrane</keyword>
<evidence type="ECO:0000256" key="4">
    <source>
        <dbReference type="ARBA" id="ARBA00023136"/>
    </source>
</evidence>
<evidence type="ECO:0000256" key="2">
    <source>
        <dbReference type="ARBA" id="ARBA00022692"/>
    </source>
</evidence>
<evidence type="ECO:0000256" key="5">
    <source>
        <dbReference type="SAM" id="Phobius"/>
    </source>
</evidence>
<dbReference type="AlphaFoldDB" id="A0AAV0VNI0"/>
<accession>A0AAV0VNI0</accession>
<protein>
    <recommendedName>
        <fullName evidence="8">Acetyl-coenzyme A transporter 1</fullName>
    </recommendedName>
</protein>
<evidence type="ECO:0000256" key="3">
    <source>
        <dbReference type="ARBA" id="ARBA00022989"/>
    </source>
</evidence>
<dbReference type="GO" id="GO:0016020">
    <property type="term" value="C:membrane"/>
    <property type="evidence" value="ECO:0007669"/>
    <property type="project" value="UniProtKB-SubCell"/>
</dbReference>
<dbReference type="GO" id="GO:0008521">
    <property type="term" value="F:acetyl-CoA transmembrane transporter activity"/>
    <property type="evidence" value="ECO:0007669"/>
    <property type="project" value="InterPro"/>
</dbReference>
<dbReference type="SUPFAM" id="SSF103473">
    <property type="entry name" value="MFS general substrate transporter"/>
    <property type="match status" value="1"/>
</dbReference>
<keyword evidence="4 5" id="KW-0472">Membrane</keyword>
<feature type="transmembrane region" description="Helical" evidence="5">
    <location>
        <begin position="107"/>
        <end position="126"/>
    </location>
</feature>
<evidence type="ECO:0000256" key="1">
    <source>
        <dbReference type="ARBA" id="ARBA00004141"/>
    </source>
</evidence>